<accession>A0A418NP37</accession>
<evidence type="ECO:0000256" key="2">
    <source>
        <dbReference type="SAM" id="SignalP"/>
    </source>
</evidence>
<comment type="caution">
    <text evidence="3">The sequence shown here is derived from an EMBL/GenBank/DDBJ whole genome shotgun (WGS) entry which is preliminary data.</text>
</comment>
<keyword evidence="2" id="KW-0732">Signal</keyword>
<protein>
    <recommendedName>
        <fullName evidence="5">Copper resistance protein NlpE</fullName>
    </recommendedName>
</protein>
<dbReference type="OrthoDB" id="7409511at2"/>
<dbReference type="Proteomes" id="UP000286576">
    <property type="component" value="Unassembled WGS sequence"/>
</dbReference>
<evidence type="ECO:0008006" key="5">
    <source>
        <dbReference type="Google" id="ProtNLM"/>
    </source>
</evidence>
<dbReference type="PROSITE" id="PS51155">
    <property type="entry name" value="CHIT_BIND_RR_2"/>
    <property type="match status" value="1"/>
</dbReference>
<organism evidence="3 4">
    <name type="scientific">Aurantiacibacter zhengii</name>
    <dbReference type="NCBI Taxonomy" id="2307003"/>
    <lineage>
        <taxon>Bacteria</taxon>
        <taxon>Pseudomonadati</taxon>
        <taxon>Pseudomonadota</taxon>
        <taxon>Alphaproteobacteria</taxon>
        <taxon>Sphingomonadales</taxon>
        <taxon>Erythrobacteraceae</taxon>
        <taxon>Aurantiacibacter</taxon>
    </lineage>
</organism>
<sequence length="178" mass="18776">MRNFTLLMAAAPLALLAACGGNDADEAEMDTDADMTAEADMTANDTAMSADSEPGPATSQAEAGDYSGVYSYTDEQGAQNAVRLNSSDNTYDYVGADGEMRSGSYTWDADGYRLNIEDFNGEPASFAISNGDLVRLQNDTALDSTMTVTGDRYRRAEESDAVFSRFPEPGSPVAPAGG</sequence>
<gene>
    <name evidence="3" type="ORF">D2V07_15485</name>
</gene>
<evidence type="ECO:0000313" key="4">
    <source>
        <dbReference type="Proteomes" id="UP000286576"/>
    </source>
</evidence>
<feature type="region of interest" description="Disordered" evidence="1">
    <location>
        <begin position="40"/>
        <end position="63"/>
    </location>
</feature>
<dbReference type="AlphaFoldDB" id="A0A418NP37"/>
<dbReference type="RefSeq" id="WP_119587828.1">
    <property type="nucleotide sequence ID" value="NZ_CAWODQ010000028.1"/>
</dbReference>
<feature type="signal peptide" evidence="2">
    <location>
        <begin position="1"/>
        <end position="24"/>
    </location>
</feature>
<dbReference type="EMBL" id="QXFL01000008">
    <property type="protein sequence ID" value="RIV83884.1"/>
    <property type="molecule type" value="Genomic_DNA"/>
</dbReference>
<dbReference type="PROSITE" id="PS51257">
    <property type="entry name" value="PROKAR_LIPOPROTEIN"/>
    <property type="match status" value="1"/>
</dbReference>
<dbReference type="InterPro" id="IPR000618">
    <property type="entry name" value="Insect_cuticle"/>
</dbReference>
<reference evidence="3 4" key="1">
    <citation type="submission" date="2018-08" db="EMBL/GenBank/DDBJ databases">
        <title>Erythrobacter zhengii sp.nov., a bacterium isolated from deep-sea sediment.</title>
        <authorList>
            <person name="Fang C."/>
            <person name="Wu Y.-H."/>
            <person name="Sun C."/>
            <person name="Wang H."/>
            <person name="Cheng H."/>
            <person name="Meng F.-X."/>
            <person name="Wang C.-S."/>
            <person name="Xu X.-W."/>
        </authorList>
    </citation>
    <scope>NUCLEOTIDE SEQUENCE [LARGE SCALE GENOMIC DNA]</scope>
    <source>
        <strain evidence="3 4">V18</strain>
    </source>
</reference>
<feature type="chain" id="PRO_5019152560" description="Copper resistance protein NlpE" evidence="2">
    <location>
        <begin position="25"/>
        <end position="178"/>
    </location>
</feature>
<evidence type="ECO:0000313" key="3">
    <source>
        <dbReference type="EMBL" id="RIV83884.1"/>
    </source>
</evidence>
<evidence type="ECO:0000256" key="1">
    <source>
        <dbReference type="SAM" id="MobiDB-lite"/>
    </source>
</evidence>
<keyword evidence="4" id="KW-1185">Reference proteome</keyword>
<proteinExistence type="predicted"/>
<name>A0A418NP37_9SPHN</name>